<accession>A0AA86PIS3</accession>
<dbReference type="AlphaFoldDB" id="A0AA86PIS3"/>
<keyword evidence="4" id="KW-1185">Reference proteome</keyword>
<feature type="domain" description="Protein kinase" evidence="1">
    <location>
        <begin position="1"/>
        <end position="263"/>
    </location>
</feature>
<organism evidence="2">
    <name type="scientific">Hexamita inflata</name>
    <dbReference type="NCBI Taxonomy" id="28002"/>
    <lineage>
        <taxon>Eukaryota</taxon>
        <taxon>Metamonada</taxon>
        <taxon>Diplomonadida</taxon>
        <taxon>Hexamitidae</taxon>
        <taxon>Hexamitinae</taxon>
        <taxon>Hexamita</taxon>
    </lineage>
</organism>
<dbReference type="InterPro" id="IPR000719">
    <property type="entry name" value="Prot_kinase_dom"/>
</dbReference>
<keyword evidence="3" id="KW-0418">Kinase</keyword>
<keyword evidence="3" id="KW-0808">Transferase</keyword>
<evidence type="ECO:0000313" key="3">
    <source>
        <dbReference type="EMBL" id="CAL6022077.1"/>
    </source>
</evidence>
<dbReference type="EMBL" id="CATOUU010000660">
    <property type="protein sequence ID" value="CAI9939067.1"/>
    <property type="molecule type" value="Genomic_DNA"/>
</dbReference>
<reference evidence="2" key="1">
    <citation type="submission" date="2023-06" db="EMBL/GenBank/DDBJ databases">
        <authorList>
            <person name="Kurt Z."/>
        </authorList>
    </citation>
    <scope>NUCLEOTIDE SEQUENCE</scope>
</reference>
<dbReference type="EMBL" id="CAXDID020000090">
    <property type="protein sequence ID" value="CAL6022077.1"/>
    <property type="molecule type" value="Genomic_DNA"/>
</dbReference>
<dbReference type="InterPro" id="IPR011009">
    <property type="entry name" value="Kinase-like_dom_sf"/>
</dbReference>
<protein>
    <submittedName>
        <fullName evidence="2">CAMK CAMKL</fullName>
    </submittedName>
    <submittedName>
        <fullName evidence="3">Kinase</fullName>
    </submittedName>
</protein>
<dbReference type="GO" id="GO:0004672">
    <property type="term" value="F:protein kinase activity"/>
    <property type="evidence" value="ECO:0007669"/>
    <property type="project" value="InterPro"/>
</dbReference>
<proteinExistence type="predicted"/>
<dbReference type="Proteomes" id="UP001642409">
    <property type="component" value="Unassembled WGS sequence"/>
</dbReference>
<evidence type="ECO:0000313" key="2">
    <source>
        <dbReference type="EMBL" id="CAI9939067.1"/>
    </source>
</evidence>
<evidence type="ECO:0000259" key="1">
    <source>
        <dbReference type="PROSITE" id="PS50011"/>
    </source>
</evidence>
<evidence type="ECO:0000313" key="4">
    <source>
        <dbReference type="Proteomes" id="UP001642409"/>
    </source>
</evidence>
<sequence>MHCVLLIVDNTQTSINQLNILQKLEAQDSFIKLLQCFAVQSVNYQKLSKQHVKKYKNLLQSNKIFVISEYPDFNPISNQIFTTNNQRCSASFSTESFQSPQQEDMYQIFSLFKNILESIQDINKYGVYLQNIQPKSILTNGQDFKIYSFWNLVYQPEISKYIIDPLIENQSIGKPYSVSKFSAYKFDNVEGYQLCEPSEVYNIGAIIYYVLTDRVLEQNGKAQLFAESLKTFGPLVTDLICGMTHPDCGLRYTIKTALCHPVFNYFSPNYQQYIPNLTWLDVLSTQSIYKQWLIDEYETFPEEVTSNYGSNSIIDIIKQLKLLIPFFQNNYFKIAEKIQRKQINNRSQSQCNIKKYDSSKSIFTNSNKSKISHFQISPNNFQYQQNEALKQRKALLNNYVFGYLRNSKSAMQYNVDIQVLLSTRGFTGSHNIQELSIISEFSSDIEANQSEYQNTYKNDFLELIDDDFLKCDILDVEQVLSNDLTDVSIDI</sequence>
<gene>
    <name evidence="2" type="ORF">HINF_LOCUS26712</name>
    <name evidence="3" type="ORF">HINF_LOCUS28475</name>
</gene>
<name>A0AA86PIS3_9EUKA</name>
<dbReference type="SUPFAM" id="SSF56112">
    <property type="entry name" value="Protein kinase-like (PK-like)"/>
    <property type="match status" value="1"/>
</dbReference>
<comment type="caution">
    <text evidence="2">The sequence shown here is derived from an EMBL/GenBank/DDBJ whole genome shotgun (WGS) entry which is preliminary data.</text>
</comment>
<reference evidence="3 4" key="2">
    <citation type="submission" date="2024-07" db="EMBL/GenBank/DDBJ databases">
        <authorList>
            <person name="Akdeniz Z."/>
        </authorList>
    </citation>
    <scope>NUCLEOTIDE SEQUENCE [LARGE SCALE GENOMIC DNA]</scope>
</reference>
<dbReference type="PROSITE" id="PS50011">
    <property type="entry name" value="PROTEIN_KINASE_DOM"/>
    <property type="match status" value="1"/>
</dbReference>
<dbReference type="Gene3D" id="1.10.510.10">
    <property type="entry name" value="Transferase(Phosphotransferase) domain 1"/>
    <property type="match status" value="1"/>
</dbReference>
<dbReference type="GO" id="GO:0005524">
    <property type="term" value="F:ATP binding"/>
    <property type="evidence" value="ECO:0007669"/>
    <property type="project" value="InterPro"/>
</dbReference>